<feature type="domain" description="CBS" evidence="10">
    <location>
        <begin position="341"/>
        <end position="396"/>
    </location>
</feature>
<evidence type="ECO:0000256" key="2">
    <source>
        <dbReference type="ARBA" id="ARBA00022448"/>
    </source>
</evidence>
<comment type="subcellular location">
    <subcellularLocation>
        <location evidence="8">Cell inner membrane</location>
        <topology evidence="8">Peripheral membrane protein</topology>
    </subcellularLocation>
</comment>
<dbReference type="InterPro" id="IPR017871">
    <property type="entry name" value="ABC_transporter-like_CS"/>
</dbReference>
<dbReference type="InterPro" id="IPR005892">
    <property type="entry name" value="Gly-betaine_transp_ATP-bd"/>
</dbReference>
<evidence type="ECO:0000256" key="4">
    <source>
        <dbReference type="ARBA" id="ARBA00022840"/>
    </source>
</evidence>
<dbReference type="Pfam" id="PF00005">
    <property type="entry name" value="ABC_tran"/>
    <property type="match status" value="1"/>
</dbReference>
<dbReference type="InterPro" id="IPR046342">
    <property type="entry name" value="CBS_dom_sf"/>
</dbReference>
<sequence>MAIIKVKNLYKIYGKHPDMALKMLEEGHSKEKILSDIGQTVGLNNISFEVEPGEAFVVMGLSGSGKSTLIRCLNRLIDSTSGSIIINGKDITKMNKKELNELRREKISMVFQSFAVFPHKTVLENAAYGLKIMGISQVEREKKAYEALEMVGLKGWEDFLPSNLSGGMQQRVGLARALATEPDILLMDEAFSALDPLIRKEMQTELLELQERMKKTIVFITHDLDEALRIGDRIALMKEGEIVQVGTPEEIMMSPATDYVEKFVEDVDRSRVLTAEMIMKKPSTVVIHPKDGPRIALHRMEESNISSIFVLDKQNCLLGLVMAEDALQAIEKNEKSLENIIRKDIPTVFPETLLKDMFSLLTGKSLPLAVVDDNHKFKGIVLRGTVMAKLAGGIPSD</sequence>
<reference evidence="11" key="1">
    <citation type="submission" date="2016-02" db="EMBL/GenBank/DDBJ databases">
        <title>Draft Genome Sequence of Sporotomaculum syntrophicum Strain FB, a Syntrophic Benzoate Degrader.</title>
        <authorList>
            <person name="Nobu M.K."/>
            <person name="Narihiro T."/>
            <person name="Qiu Y.-L."/>
            <person name="Ohashi A."/>
            <person name="Liu W.-T."/>
            <person name="Yuji S."/>
        </authorList>
    </citation>
    <scope>NUCLEOTIDE SEQUENCE</scope>
    <source>
        <strain evidence="11">FB</strain>
    </source>
</reference>
<dbReference type="FunFam" id="3.40.50.300:FF:000201">
    <property type="entry name" value="Glycine betaine/L-proline ABC transporter ATP-binding protein"/>
    <property type="match status" value="1"/>
</dbReference>
<keyword evidence="3 8" id="KW-0547">Nucleotide-binding</keyword>
<dbReference type="CDD" id="cd03294">
    <property type="entry name" value="ABC_Pro_Gly_Betaine"/>
    <property type="match status" value="1"/>
</dbReference>
<dbReference type="GO" id="GO:0016887">
    <property type="term" value="F:ATP hydrolysis activity"/>
    <property type="evidence" value="ECO:0007669"/>
    <property type="project" value="UniProtKB-UniRule"/>
</dbReference>
<comment type="subunit">
    <text evidence="8">The complex is probably composed of two ATP-binding proteins, two transmembrane proteins and a solute-binding protein.</text>
</comment>
<feature type="domain" description="CBS" evidence="10">
    <location>
        <begin position="279"/>
        <end position="336"/>
    </location>
</feature>
<dbReference type="Proteomes" id="UP000798488">
    <property type="component" value="Unassembled WGS sequence"/>
</dbReference>
<evidence type="ECO:0000256" key="1">
    <source>
        <dbReference type="ARBA" id="ARBA00005417"/>
    </source>
</evidence>
<dbReference type="GO" id="GO:0006970">
    <property type="term" value="P:response to osmotic stress"/>
    <property type="evidence" value="ECO:0007669"/>
    <property type="project" value="UniProtKB-ARBA"/>
</dbReference>
<dbReference type="AlphaFoldDB" id="A0A9D2WN15"/>
<dbReference type="GO" id="GO:0031460">
    <property type="term" value="P:glycine betaine transport"/>
    <property type="evidence" value="ECO:0007669"/>
    <property type="project" value="InterPro"/>
</dbReference>
<comment type="similarity">
    <text evidence="1 8">Belongs to the ABC transporter superfamily.</text>
</comment>
<dbReference type="EMBL" id="LSRS01000005">
    <property type="protein sequence ID" value="KAF1084420.1"/>
    <property type="molecule type" value="Genomic_DNA"/>
</dbReference>
<dbReference type="GO" id="GO:0006865">
    <property type="term" value="P:amino acid transport"/>
    <property type="evidence" value="ECO:0007669"/>
    <property type="project" value="UniProtKB-UniRule"/>
</dbReference>
<dbReference type="GO" id="GO:0005524">
    <property type="term" value="F:ATP binding"/>
    <property type="evidence" value="ECO:0007669"/>
    <property type="project" value="UniProtKB-UniRule"/>
</dbReference>
<accession>A0A9D2WN15</accession>
<dbReference type="Pfam" id="PF00571">
    <property type="entry name" value="CBS"/>
    <property type="match status" value="2"/>
</dbReference>
<dbReference type="PROSITE" id="PS50893">
    <property type="entry name" value="ABC_TRANSPORTER_2"/>
    <property type="match status" value="1"/>
</dbReference>
<evidence type="ECO:0000313" key="12">
    <source>
        <dbReference type="Proteomes" id="UP000798488"/>
    </source>
</evidence>
<dbReference type="SUPFAM" id="SSF54631">
    <property type="entry name" value="CBS-domain pair"/>
    <property type="match status" value="1"/>
</dbReference>
<dbReference type="SMART" id="SM00116">
    <property type="entry name" value="CBS"/>
    <property type="match status" value="2"/>
</dbReference>
<dbReference type="InterPro" id="IPR003439">
    <property type="entry name" value="ABC_transporter-like_ATP-bd"/>
</dbReference>
<dbReference type="Gene3D" id="3.10.580.10">
    <property type="entry name" value="CBS-domain"/>
    <property type="match status" value="1"/>
</dbReference>
<dbReference type="InterPro" id="IPR051921">
    <property type="entry name" value="ABC_osmolyte_uptake_ATP-bind"/>
</dbReference>
<dbReference type="OrthoDB" id="9802264at2"/>
<keyword evidence="4 8" id="KW-0067">ATP-binding</keyword>
<keyword evidence="12" id="KW-1185">Reference proteome</keyword>
<feature type="domain" description="ABC transporter" evidence="9">
    <location>
        <begin position="4"/>
        <end position="264"/>
    </location>
</feature>
<evidence type="ECO:0000259" key="10">
    <source>
        <dbReference type="PROSITE" id="PS51371"/>
    </source>
</evidence>
<dbReference type="InterPro" id="IPR000644">
    <property type="entry name" value="CBS_dom"/>
</dbReference>
<dbReference type="EC" id="7.6.2.9" evidence="8"/>
<dbReference type="PANTHER" id="PTHR43869:SF1">
    <property type="entry name" value="GLYCINE BETAINE_PROLINE BETAINE TRANSPORT SYSTEM ATP-BINDING PROTEIN PROV"/>
    <property type="match status" value="1"/>
</dbReference>
<evidence type="ECO:0000256" key="8">
    <source>
        <dbReference type="RuleBase" id="RU369116"/>
    </source>
</evidence>
<dbReference type="Gene3D" id="3.40.50.300">
    <property type="entry name" value="P-loop containing nucleotide triphosphate hydrolases"/>
    <property type="match status" value="1"/>
</dbReference>
<dbReference type="PROSITE" id="PS00211">
    <property type="entry name" value="ABC_TRANSPORTER_1"/>
    <property type="match status" value="1"/>
</dbReference>
<dbReference type="GO" id="GO:0005886">
    <property type="term" value="C:plasma membrane"/>
    <property type="evidence" value="ECO:0007669"/>
    <property type="project" value="UniProtKB-SubCell"/>
</dbReference>
<keyword evidence="5" id="KW-0029">Amino-acid transport</keyword>
<keyword evidence="8" id="KW-0472">Membrane</keyword>
<keyword evidence="6 7" id="KW-0129">CBS domain</keyword>
<comment type="caution">
    <text evidence="11">The sequence shown here is derived from an EMBL/GenBank/DDBJ whole genome shotgun (WGS) entry which is preliminary data.</text>
</comment>
<keyword evidence="8" id="KW-1003">Cell membrane</keyword>
<evidence type="ECO:0000313" key="11">
    <source>
        <dbReference type="EMBL" id="KAF1084420.1"/>
    </source>
</evidence>
<organism evidence="11 12">
    <name type="scientific">Sporotomaculum syntrophicum</name>
    <dbReference type="NCBI Taxonomy" id="182264"/>
    <lineage>
        <taxon>Bacteria</taxon>
        <taxon>Bacillati</taxon>
        <taxon>Bacillota</taxon>
        <taxon>Clostridia</taxon>
        <taxon>Eubacteriales</taxon>
        <taxon>Desulfallaceae</taxon>
        <taxon>Sporotomaculum</taxon>
    </lineage>
</organism>
<evidence type="ECO:0000256" key="6">
    <source>
        <dbReference type="ARBA" id="ARBA00023122"/>
    </source>
</evidence>
<dbReference type="SUPFAM" id="SSF52540">
    <property type="entry name" value="P-loop containing nucleoside triphosphate hydrolases"/>
    <property type="match status" value="1"/>
</dbReference>
<gene>
    <name evidence="11" type="primary">opuAA_2</name>
    <name evidence="11" type="ORF">SPSYN_02197</name>
</gene>
<evidence type="ECO:0000256" key="3">
    <source>
        <dbReference type="ARBA" id="ARBA00022741"/>
    </source>
</evidence>
<dbReference type="PANTHER" id="PTHR43869">
    <property type="entry name" value="GLYCINE BETAINE/PROLINE BETAINE TRANSPORT SYSTEM ATP-BINDING PROTEIN PROV"/>
    <property type="match status" value="1"/>
</dbReference>
<proteinExistence type="inferred from homology"/>
<evidence type="ECO:0000256" key="7">
    <source>
        <dbReference type="PROSITE-ProRule" id="PRU00703"/>
    </source>
</evidence>
<dbReference type="InterPro" id="IPR027417">
    <property type="entry name" value="P-loop_NTPase"/>
</dbReference>
<keyword evidence="8" id="KW-0997">Cell inner membrane</keyword>
<keyword evidence="2 8" id="KW-0813">Transport</keyword>
<dbReference type="PROSITE" id="PS51371">
    <property type="entry name" value="CBS"/>
    <property type="match status" value="2"/>
</dbReference>
<comment type="catalytic activity">
    <reaction evidence="8">
        <text>a quaternary ammonium(out) + ATP + H2O = a quaternary ammonium(in) + ADP + phosphate + H(+)</text>
        <dbReference type="Rhea" id="RHEA:11036"/>
        <dbReference type="ChEBI" id="CHEBI:15377"/>
        <dbReference type="ChEBI" id="CHEBI:15378"/>
        <dbReference type="ChEBI" id="CHEBI:30616"/>
        <dbReference type="ChEBI" id="CHEBI:35267"/>
        <dbReference type="ChEBI" id="CHEBI:43474"/>
        <dbReference type="ChEBI" id="CHEBI:456216"/>
    </reaction>
</comment>
<dbReference type="GO" id="GO:0015418">
    <property type="term" value="F:ABC-type quaternary ammonium compound transporting activity"/>
    <property type="evidence" value="ECO:0007669"/>
    <property type="project" value="UniProtKB-EC"/>
</dbReference>
<protein>
    <recommendedName>
        <fullName evidence="8">Quaternary amine transport ATP-binding protein</fullName>
        <ecNumber evidence="8">7.6.2.9</ecNumber>
    </recommendedName>
</protein>
<dbReference type="RefSeq" id="WP_161822505.1">
    <property type="nucleotide sequence ID" value="NZ_LSRS01000005.1"/>
</dbReference>
<dbReference type="InterPro" id="IPR003593">
    <property type="entry name" value="AAA+_ATPase"/>
</dbReference>
<dbReference type="SMART" id="SM00382">
    <property type="entry name" value="AAA"/>
    <property type="match status" value="1"/>
</dbReference>
<evidence type="ECO:0000259" key="9">
    <source>
        <dbReference type="PROSITE" id="PS50893"/>
    </source>
</evidence>
<evidence type="ECO:0000256" key="5">
    <source>
        <dbReference type="ARBA" id="ARBA00022970"/>
    </source>
</evidence>
<name>A0A9D2WN15_9FIRM</name>
<dbReference type="NCBIfam" id="TIGR01186">
    <property type="entry name" value="proV"/>
    <property type="match status" value="1"/>
</dbReference>